<dbReference type="GO" id="GO:0015179">
    <property type="term" value="F:L-amino acid transmembrane transporter activity"/>
    <property type="evidence" value="ECO:0007669"/>
    <property type="project" value="TreeGrafter"/>
</dbReference>
<feature type="transmembrane region" description="Helical" evidence="6">
    <location>
        <begin position="304"/>
        <end position="331"/>
    </location>
</feature>
<feature type="transmembrane region" description="Helical" evidence="6">
    <location>
        <begin position="623"/>
        <end position="643"/>
    </location>
</feature>
<name>A0AAD5L757_PYTIN</name>
<gene>
    <name evidence="8" type="ORF">P43SY_008389</name>
</gene>
<dbReference type="InterPro" id="IPR013057">
    <property type="entry name" value="AA_transpt_TM"/>
</dbReference>
<dbReference type="PANTHER" id="PTHR22950">
    <property type="entry name" value="AMINO ACID TRANSPORTER"/>
    <property type="match status" value="1"/>
</dbReference>
<dbReference type="Proteomes" id="UP001209570">
    <property type="component" value="Unassembled WGS sequence"/>
</dbReference>
<feature type="transmembrane region" description="Helical" evidence="6">
    <location>
        <begin position="279"/>
        <end position="298"/>
    </location>
</feature>
<feature type="transmembrane region" description="Helical" evidence="6">
    <location>
        <begin position="109"/>
        <end position="129"/>
    </location>
</feature>
<dbReference type="AlphaFoldDB" id="A0AAD5L757"/>
<dbReference type="PANTHER" id="PTHR22950:SF349">
    <property type="entry name" value="AMINO ACID TRANSPORTER TRANSMEMBRANE DOMAIN-CONTAINING PROTEIN"/>
    <property type="match status" value="1"/>
</dbReference>
<dbReference type="Pfam" id="PF01490">
    <property type="entry name" value="Aa_trans"/>
    <property type="match status" value="1"/>
</dbReference>
<evidence type="ECO:0000256" key="6">
    <source>
        <dbReference type="SAM" id="Phobius"/>
    </source>
</evidence>
<comment type="caution">
    <text evidence="8">The sequence shown here is derived from an EMBL/GenBank/DDBJ whole genome shotgun (WGS) entry which is preliminary data.</text>
</comment>
<dbReference type="EMBL" id="JAKCXM010000850">
    <property type="protein sequence ID" value="KAJ0391769.1"/>
    <property type="molecule type" value="Genomic_DNA"/>
</dbReference>
<reference evidence="8" key="1">
    <citation type="submission" date="2021-12" db="EMBL/GenBank/DDBJ databases">
        <title>Prjna785345.</title>
        <authorList>
            <person name="Rujirawat T."/>
            <person name="Krajaejun T."/>
        </authorList>
    </citation>
    <scope>NUCLEOTIDE SEQUENCE</scope>
    <source>
        <strain evidence="8">Pi057C3</strain>
    </source>
</reference>
<evidence type="ECO:0000313" key="9">
    <source>
        <dbReference type="Proteomes" id="UP001209570"/>
    </source>
</evidence>
<feature type="transmembrane region" description="Helical" evidence="6">
    <location>
        <begin position="663"/>
        <end position="686"/>
    </location>
</feature>
<proteinExistence type="predicted"/>
<feature type="transmembrane region" description="Helical" evidence="6">
    <location>
        <begin position="529"/>
        <end position="551"/>
    </location>
</feature>
<feature type="transmembrane region" description="Helical" evidence="6">
    <location>
        <begin position="600"/>
        <end position="617"/>
    </location>
</feature>
<feature type="transmembrane region" description="Helical" evidence="6">
    <location>
        <begin position="412"/>
        <end position="431"/>
    </location>
</feature>
<evidence type="ECO:0000256" key="3">
    <source>
        <dbReference type="ARBA" id="ARBA00022989"/>
    </source>
</evidence>
<feature type="transmembrane region" description="Helical" evidence="6">
    <location>
        <begin position="185"/>
        <end position="208"/>
    </location>
</feature>
<feature type="transmembrane region" description="Helical" evidence="6">
    <location>
        <begin position="389"/>
        <end position="405"/>
    </location>
</feature>
<comment type="subcellular location">
    <subcellularLocation>
        <location evidence="1">Membrane</location>
        <topology evidence="1">Multi-pass membrane protein</topology>
    </subcellularLocation>
</comment>
<feature type="transmembrane region" description="Helical" evidence="6">
    <location>
        <begin position="40"/>
        <end position="59"/>
    </location>
</feature>
<feature type="transmembrane region" description="Helical" evidence="6">
    <location>
        <begin position="149"/>
        <end position="173"/>
    </location>
</feature>
<accession>A0AAD5L757</accession>
<feature type="region of interest" description="Disordered" evidence="5">
    <location>
        <begin position="565"/>
        <end position="591"/>
    </location>
</feature>
<dbReference type="GO" id="GO:0005774">
    <property type="term" value="C:vacuolar membrane"/>
    <property type="evidence" value="ECO:0007669"/>
    <property type="project" value="TreeGrafter"/>
</dbReference>
<feature type="transmembrane region" description="Helical" evidence="6">
    <location>
        <begin position="485"/>
        <end position="509"/>
    </location>
</feature>
<evidence type="ECO:0000256" key="1">
    <source>
        <dbReference type="ARBA" id="ARBA00004141"/>
    </source>
</evidence>
<feature type="transmembrane region" description="Helical" evidence="6">
    <location>
        <begin position="451"/>
        <end position="473"/>
    </location>
</feature>
<keyword evidence="3 6" id="KW-1133">Transmembrane helix</keyword>
<protein>
    <recommendedName>
        <fullName evidence="7">Amino acid transporter transmembrane domain-containing protein</fullName>
    </recommendedName>
</protein>
<sequence>MPVVTMIDMQASLYSDLEGHSQEDDEVEDREAKREEMQRLVVMSLSVFGLLYSLLGLSYKLQSPGSAGASPPRNPRGFFGRFVDRVVSTLFPCISVAQVASSLGRKYHTALFGSFGIFLCGLVSISVSITPRDAVISGAPLWFPLAWHWGAFVVGPFASVISTLFITLVVSILRANADADELSSISMTSVVCLVIHQLLAIGFALWIWRLRVAQLRVTTMRFSSARSNLLWAAVFCPLPALVEMVGHAKGANAPLCGLGPLDVLPALEQAHKSSDARTFMNAFIAFLGSGILGLPYAFRRSGIMLGVVTLVVVAAISTYAMFLVLQCKYYLRARGIRVKTYGEIGFHAMGHIGATLVDVALVISQTGFCVAYLIFIVTNAHEVLGLDKKVVVALCVPPLIALSLLKHMKELASAALIADVMIFSGLAVVYMTDLSYMAENSGQIEVWGVLANAPFFFGVASYCFEGVGMVLPLENAMQNPHHFQPILISTVVILTTVYATFGVCGYLAFGDATKDVITLNMSDSTGVVTLVQLSLCIGLFFTYPVMLFPVFEVLQPLFRQRTPPPTHVHVDGDDDDDGDKSKSSVETQSVHDQGSERCNILLRSSVVVLTAVLAVGIPNFGEFISFIGSTCCSLLAFVLPACFHLRLIGTNPRSVLTIGRTMLLLAMIAIGVVAVASGLVQLGTVITG</sequence>
<evidence type="ECO:0000256" key="2">
    <source>
        <dbReference type="ARBA" id="ARBA00022692"/>
    </source>
</evidence>
<keyword evidence="2 6" id="KW-0812">Transmembrane</keyword>
<organism evidence="8 9">
    <name type="scientific">Pythium insidiosum</name>
    <name type="common">Pythiosis disease agent</name>
    <dbReference type="NCBI Taxonomy" id="114742"/>
    <lineage>
        <taxon>Eukaryota</taxon>
        <taxon>Sar</taxon>
        <taxon>Stramenopiles</taxon>
        <taxon>Oomycota</taxon>
        <taxon>Peronosporomycetes</taxon>
        <taxon>Pythiales</taxon>
        <taxon>Pythiaceae</taxon>
        <taxon>Pythium</taxon>
    </lineage>
</organism>
<feature type="transmembrane region" description="Helical" evidence="6">
    <location>
        <begin position="352"/>
        <end position="377"/>
    </location>
</feature>
<evidence type="ECO:0000259" key="7">
    <source>
        <dbReference type="Pfam" id="PF01490"/>
    </source>
</evidence>
<keyword evidence="9" id="KW-1185">Reference proteome</keyword>
<feature type="domain" description="Amino acid transporter transmembrane" evidence="7">
    <location>
        <begin position="271"/>
        <end position="682"/>
    </location>
</feature>
<keyword evidence="4 6" id="KW-0472">Membrane</keyword>
<evidence type="ECO:0000256" key="5">
    <source>
        <dbReference type="SAM" id="MobiDB-lite"/>
    </source>
</evidence>
<evidence type="ECO:0000256" key="4">
    <source>
        <dbReference type="ARBA" id="ARBA00023136"/>
    </source>
</evidence>
<evidence type="ECO:0000313" key="8">
    <source>
        <dbReference type="EMBL" id="KAJ0391769.1"/>
    </source>
</evidence>